<evidence type="ECO:0000256" key="1">
    <source>
        <dbReference type="SAM" id="SignalP"/>
    </source>
</evidence>
<comment type="caution">
    <text evidence="2">The sequence shown here is derived from an EMBL/GenBank/DDBJ whole genome shotgun (WGS) entry which is preliminary data.</text>
</comment>
<feature type="chain" id="PRO_5046435366" description="DUF2268 domain-containing protein" evidence="1">
    <location>
        <begin position="21"/>
        <end position="324"/>
    </location>
</feature>
<accession>A0ABV0GF46</accession>
<evidence type="ECO:0000313" key="3">
    <source>
        <dbReference type="Proteomes" id="UP001462640"/>
    </source>
</evidence>
<proteinExistence type="predicted"/>
<protein>
    <recommendedName>
        <fullName evidence="4">DUF2268 domain-containing protein</fullName>
    </recommendedName>
</protein>
<evidence type="ECO:0008006" key="4">
    <source>
        <dbReference type="Google" id="ProtNLM"/>
    </source>
</evidence>
<dbReference type="EMBL" id="JBDPZC010000005">
    <property type="protein sequence ID" value="MEO3713579.1"/>
    <property type="molecule type" value="Genomic_DNA"/>
</dbReference>
<sequence>MDRRQALGLLAAGAAPLAGAAQDLTPARPLPFRLRSRFWMNLHHTLAEAFQPRSQRGEWRQPQGWSAQETRDWLEALQAYRHAFAEQDLLDDDRFQALRLALLGLGDSQPLPAMDAALRPLAQALSQAAAPYRRQLWPAHDAANQAWMQEARTRLASWGPALRERLEAVLQPALPELILVDLVPLSGDRRGAYTDGQPPHTVMPSLREDYQGDAALEMLFHEASHTGMDDRLREDIEALLAPRGLQDRKQLWHAVQFYTVGHVTQRLLSVSGRDYLPYAQRRGVFGRGWAFAVEPLDAHWQPFLEGRRPRAQALAGLVAACYPA</sequence>
<reference evidence="2 3" key="1">
    <citation type="submission" date="2024-05" db="EMBL/GenBank/DDBJ databases">
        <title>Roseateles sp. 2.12 16S ribosomal RNA gene Genome sequencing and assembly.</title>
        <authorList>
            <person name="Woo H."/>
        </authorList>
    </citation>
    <scope>NUCLEOTIDE SEQUENCE [LARGE SCALE GENOMIC DNA]</scope>
    <source>
        <strain evidence="2 3">2.12</strain>
    </source>
</reference>
<evidence type="ECO:0000313" key="2">
    <source>
        <dbReference type="EMBL" id="MEO3713579.1"/>
    </source>
</evidence>
<dbReference type="RefSeq" id="WP_347610114.1">
    <property type="nucleotide sequence ID" value="NZ_JBDPZC010000005.1"/>
</dbReference>
<name>A0ABV0GF46_9BURK</name>
<keyword evidence="3" id="KW-1185">Reference proteome</keyword>
<gene>
    <name evidence="2" type="ORF">ABDJ40_12475</name>
</gene>
<keyword evidence="1" id="KW-0732">Signal</keyword>
<feature type="signal peptide" evidence="1">
    <location>
        <begin position="1"/>
        <end position="20"/>
    </location>
</feature>
<dbReference type="Proteomes" id="UP001462640">
    <property type="component" value="Unassembled WGS sequence"/>
</dbReference>
<organism evidence="2 3">
    <name type="scientific">Roseateles flavus</name>
    <dbReference type="NCBI Taxonomy" id="3149041"/>
    <lineage>
        <taxon>Bacteria</taxon>
        <taxon>Pseudomonadati</taxon>
        <taxon>Pseudomonadota</taxon>
        <taxon>Betaproteobacteria</taxon>
        <taxon>Burkholderiales</taxon>
        <taxon>Sphaerotilaceae</taxon>
        <taxon>Roseateles</taxon>
    </lineage>
</organism>